<evidence type="ECO:0000313" key="3">
    <source>
        <dbReference type="Proteomes" id="UP000252100"/>
    </source>
</evidence>
<name>A0A345BVV1_9BACI</name>
<feature type="region of interest" description="Disordered" evidence="1">
    <location>
        <begin position="77"/>
        <end position="97"/>
    </location>
</feature>
<protein>
    <submittedName>
        <fullName evidence="2">Uncharacterized protein</fullName>
    </submittedName>
</protein>
<dbReference type="RefSeq" id="WP_114370748.1">
    <property type="nucleotide sequence ID" value="NZ_CP031092.1"/>
</dbReference>
<dbReference type="OrthoDB" id="2983404at2"/>
<evidence type="ECO:0000313" key="2">
    <source>
        <dbReference type="EMBL" id="AXF55082.1"/>
    </source>
</evidence>
<sequence>MSYYHKRNKKEFYDVDHNMKKVHVKNDHDNKNRNDLDNENFLKDKNYNVNHSEVKNSGNAYVDVHVDSEALARLRAKTDQNVKSNQSIDEGGHGKRY</sequence>
<evidence type="ECO:0000256" key="1">
    <source>
        <dbReference type="SAM" id="MobiDB-lite"/>
    </source>
</evidence>
<keyword evidence="3" id="KW-1185">Reference proteome</keyword>
<dbReference type="EMBL" id="CP031092">
    <property type="protein sequence ID" value="AXF55082.1"/>
    <property type="molecule type" value="Genomic_DNA"/>
</dbReference>
<accession>A0A345BVV1</accession>
<organism evidence="2 3">
    <name type="scientific">Salicibibacter kimchii</name>
    <dbReference type="NCBI Taxonomy" id="2099786"/>
    <lineage>
        <taxon>Bacteria</taxon>
        <taxon>Bacillati</taxon>
        <taxon>Bacillota</taxon>
        <taxon>Bacilli</taxon>
        <taxon>Bacillales</taxon>
        <taxon>Bacillaceae</taxon>
        <taxon>Salicibibacter</taxon>
    </lineage>
</organism>
<proteinExistence type="predicted"/>
<dbReference type="KEGG" id="rue:DT065_02990"/>
<gene>
    <name evidence="2" type="ORF">DT065_02990</name>
</gene>
<dbReference type="AlphaFoldDB" id="A0A345BVV1"/>
<dbReference type="Proteomes" id="UP000252100">
    <property type="component" value="Chromosome"/>
</dbReference>
<reference evidence="2 3" key="1">
    <citation type="journal article" date="2018" name="J. Microbiol.">
        <title>Salicibibacter kimchii gen. nov., sp. nov., a moderately halophilic and alkalitolerant bacterium in the family Bacillaceae, isolated from kimchi.</title>
        <authorList>
            <person name="Jang J.Y."/>
            <person name="Oh Y.J."/>
            <person name="Lim S.K."/>
            <person name="Park H.K."/>
            <person name="Lee C."/>
            <person name="Kim J.Y."/>
            <person name="Lee M.A."/>
            <person name="Choi H.J."/>
        </authorList>
    </citation>
    <scope>NUCLEOTIDE SEQUENCE [LARGE SCALE GENOMIC DNA]</scope>
    <source>
        <strain evidence="2 3">NKC1-1</strain>
    </source>
</reference>